<feature type="signal peptide" evidence="1">
    <location>
        <begin position="1"/>
        <end position="31"/>
    </location>
</feature>
<dbReference type="Pfam" id="PF14054">
    <property type="entry name" value="DUF4249"/>
    <property type="match status" value="1"/>
</dbReference>
<evidence type="ECO:0000256" key="1">
    <source>
        <dbReference type="SAM" id="SignalP"/>
    </source>
</evidence>
<reference evidence="2 3" key="1">
    <citation type="submission" date="2016-10" db="EMBL/GenBank/DDBJ databases">
        <authorList>
            <person name="de Groot N.N."/>
        </authorList>
    </citation>
    <scope>NUCLEOTIDE SEQUENCE [LARGE SCALE GENOMIC DNA]</scope>
    <source>
        <strain evidence="2 3">DSM 23421</strain>
    </source>
</reference>
<evidence type="ECO:0000313" key="2">
    <source>
        <dbReference type="EMBL" id="SDE63551.1"/>
    </source>
</evidence>
<dbReference type="STRING" id="641691.SAMN05421636_106208"/>
<organism evidence="2 3">
    <name type="scientific">Pricia antarctica</name>
    <dbReference type="NCBI Taxonomy" id="641691"/>
    <lineage>
        <taxon>Bacteria</taxon>
        <taxon>Pseudomonadati</taxon>
        <taxon>Bacteroidota</taxon>
        <taxon>Flavobacteriia</taxon>
        <taxon>Flavobacteriales</taxon>
        <taxon>Flavobacteriaceae</taxon>
        <taxon>Pricia</taxon>
    </lineage>
</organism>
<gene>
    <name evidence="2" type="ORF">SAMN05421636_106208</name>
</gene>
<keyword evidence="3" id="KW-1185">Reference proteome</keyword>
<proteinExistence type="predicted"/>
<evidence type="ECO:0000313" key="3">
    <source>
        <dbReference type="Proteomes" id="UP000199109"/>
    </source>
</evidence>
<feature type="chain" id="PRO_5011608861" description="DUF4249 domain-containing protein" evidence="1">
    <location>
        <begin position="32"/>
        <end position="395"/>
    </location>
</feature>
<dbReference type="Proteomes" id="UP000199109">
    <property type="component" value="Unassembled WGS sequence"/>
</dbReference>
<dbReference type="OrthoDB" id="1062680at2"/>
<accession>A0A1G7EIP3</accession>
<keyword evidence="1" id="KW-0732">Signal</keyword>
<dbReference type="EMBL" id="FNAO01000006">
    <property type="protein sequence ID" value="SDE63551.1"/>
    <property type="molecule type" value="Genomic_DNA"/>
</dbReference>
<protein>
    <recommendedName>
        <fullName evidence="4">DUF4249 domain-containing protein</fullName>
    </recommendedName>
</protein>
<dbReference type="AlphaFoldDB" id="A0A1G7EIP3"/>
<sequence length="395" mass="44809">MPARSYRKYRRKKGVYLLFILSLLHSGCVEEFQPDTEFFESALVIESVVTDEVKPQEIVLSRTFRFEENNPQPEQNAKVSIIDNDEIEYAFTEVEPGRYLSTDAFGAIPEKEYRLNIETDDGTRYNSDASKLTGAADIQEVYAVAATNLNNVEGVSLRIDTFDPTGNSRYYRFDYEESYKIIAPKWVNVDAVFENGALSFQPKTREQQTCYNTVLSNTINLASTNGRVEDRLTGFPLRFIEKDNYIIAHRYSILVHQYVISPEAFSYYTYLADLSTSGSLFSESQPGFLAGNIFSDNGSEKVLGYFEVSSSTSKRIFFNHRDLFPDDFSLSYPNSCEVAKPESLVAIPLLESGDAKFFGYNVEPGQYEGPYVLVSRVCGDCRVLGDNVVPDFWEE</sequence>
<dbReference type="RefSeq" id="WP_091869383.1">
    <property type="nucleotide sequence ID" value="NZ_FNAO01000006.1"/>
</dbReference>
<evidence type="ECO:0008006" key="4">
    <source>
        <dbReference type="Google" id="ProtNLM"/>
    </source>
</evidence>
<dbReference type="InterPro" id="IPR025345">
    <property type="entry name" value="DUF4249"/>
</dbReference>
<name>A0A1G7EIP3_9FLAO</name>